<dbReference type="Proteomes" id="UP000887580">
    <property type="component" value="Unplaced"/>
</dbReference>
<evidence type="ECO:0000313" key="2">
    <source>
        <dbReference type="WBParaSite" id="PS1159_v2.g23441.t1"/>
    </source>
</evidence>
<proteinExistence type="predicted"/>
<accession>A0AC35G2I1</accession>
<sequence length="837" mass="94724">MSSKFDIFELTKHYEDDEKRFVTLLDLLNEVFTHTKEEYKKKVVKTLVTQIIECYSHENSQFRSDPRLLRAWDLLARTSNSLGYDAVMQKLDDLGYFKMCPEFYRLWASFYVQKKDRGLFEKLHAKVVALFPREKAVLNLFTDLAKQLGPKIVSQDDDMTQNFLTKLTSTPTPVIRAPPSRPLNVLSEESLTRSESDRTTSSRSESQQFVSSRNDSGLKSSSYIHQTFVVDPNPAKAAAASSSSSDSLGNNNPSAQKVPAENYSFTTYLHRDAVCAFGETLPLSQEVVVEQRPPVDHISQNLNNVEKDFSVFVEEEEPVHRASTTPNRKSIFSNPAIRDSPLMKKPRTRRDSDEVIEPSYDNPFGDIGAFNKPYSSSKSIFDDKAIDDPTISGLNKQSTSRASSTPTGGRQSVPTFEVSPTATFPLANKENEPFTFAPVVNDPIVKSPSSKPSTLPPLSDAISRMCIAPAEDEDDLNATTHDISVMPDVEIKSGVNPWSETERLKILKGAPPMVEQHEFLTTKAPNLNTKGSVVELGGEKFKVLKFIAQGGFARIYKTQAEDGRHYAVKLEMPACPWEVYICKSLSARLPQEILPFVMSIRDAYIFSNASAIIYDYYPLKTLLDLANSYKVDNNSTMDGMVVAFIGIQIGEVLNYVHQAKIIHADIKPDNFVIVQPMPSELPQHHYMTPFVKLIDFGRAIDMSQYESITFKGRAGTNGFDCHEMQEDRPWTYQTDFYGYVGTMHVLMFGNYMKTFYNPTKKIYCFTEQLKRRYPLCETWTNIFREFLNIPSCDHIPSWKNVVNQVKRDLEDFATEDVSAWRRAVDKCNAVLRNSVAN</sequence>
<reference evidence="2" key="1">
    <citation type="submission" date="2022-11" db="UniProtKB">
        <authorList>
            <consortium name="WormBaseParasite"/>
        </authorList>
    </citation>
    <scope>IDENTIFICATION</scope>
</reference>
<dbReference type="WBParaSite" id="PS1159_v2.g23441.t1">
    <property type="protein sequence ID" value="PS1159_v2.g23441.t1"/>
    <property type="gene ID" value="PS1159_v2.g23441"/>
</dbReference>
<organism evidence="1 2">
    <name type="scientific">Panagrolaimus sp. PS1159</name>
    <dbReference type="NCBI Taxonomy" id="55785"/>
    <lineage>
        <taxon>Eukaryota</taxon>
        <taxon>Metazoa</taxon>
        <taxon>Ecdysozoa</taxon>
        <taxon>Nematoda</taxon>
        <taxon>Chromadorea</taxon>
        <taxon>Rhabditida</taxon>
        <taxon>Tylenchina</taxon>
        <taxon>Panagrolaimomorpha</taxon>
        <taxon>Panagrolaimoidea</taxon>
        <taxon>Panagrolaimidae</taxon>
        <taxon>Panagrolaimus</taxon>
    </lineage>
</organism>
<protein>
    <submittedName>
        <fullName evidence="2">Protein kinase domain-containing protein</fullName>
    </submittedName>
</protein>
<name>A0AC35G2I1_9BILA</name>
<evidence type="ECO:0000313" key="1">
    <source>
        <dbReference type="Proteomes" id="UP000887580"/>
    </source>
</evidence>